<protein>
    <submittedName>
        <fullName evidence="1">Uncharacterized protein</fullName>
    </submittedName>
</protein>
<dbReference type="Proteomes" id="UP000178023">
    <property type="component" value="Unassembled WGS sequence"/>
</dbReference>
<name>A0A1F8F2B5_9BACT</name>
<dbReference type="EMBL" id="MGJL01000026">
    <property type="protein sequence ID" value="OGN07282.1"/>
    <property type="molecule type" value="Genomic_DNA"/>
</dbReference>
<evidence type="ECO:0000313" key="2">
    <source>
        <dbReference type="Proteomes" id="UP000178023"/>
    </source>
</evidence>
<accession>A0A1F8F2B5</accession>
<comment type="caution">
    <text evidence="1">The sequence shown here is derived from an EMBL/GenBank/DDBJ whole genome shotgun (WGS) entry which is preliminary data.</text>
</comment>
<organism evidence="1 2">
    <name type="scientific">Candidatus Yanofskybacteria bacterium RIFCSPHIGHO2_01_FULL_45_42</name>
    <dbReference type="NCBI Taxonomy" id="1802671"/>
    <lineage>
        <taxon>Bacteria</taxon>
        <taxon>Candidatus Yanofskyibacteriota</taxon>
    </lineage>
</organism>
<reference evidence="1 2" key="1">
    <citation type="journal article" date="2016" name="Nat. Commun.">
        <title>Thousands of microbial genomes shed light on interconnected biogeochemical processes in an aquifer system.</title>
        <authorList>
            <person name="Anantharaman K."/>
            <person name="Brown C.T."/>
            <person name="Hug L.A."/>
            <person name="Sharon I."/>
            <person name="Castelle C.J."/>
            <person name="Probst A.J."/>
            <person name="Thomas B.C."/>
            <person name="Singh A."/>
            <person name="Wilkins M.J."/>
            <person name="Karaoz U."/>
            <person name="Brodie E.L."/>
            <person name="Williams K.H."/>
            <person name="Hubbard S.S."/>
            <person name="Banfield J.F."/>
        </authorList>
    </citation>
    <scope>NUCLEOTIDE SEQUENCE [LARGE SCALE GENOMIC DNA]</scope>
</reference>
<evidence type="ECO:0000313" key="1">
    <source>
        <dbReference type="EMBL" id="OGN07282.1"/>
    </source>
</evidence>
<proteinExistence type="predicted"/>
<sequence>MKKFFHPEVEVLRLTLRVGNQEVILIEGADGRPKITARGGEAVPALLKAAIRTAAIIFRMCNHPMKKDSRQEELF</sequence>
<gene>
    <name evidence="1" type="ORF">A2750_03120</name>
</gene>
<dbReference type="AlphaFoldDB" id="A0A1F8F2B5"/>